<feature type="transmembrane region" description="Helical" evidence="4">
    <location>
        <begin position="116"/>
        <end position="138"/>
    </location>
</feature>
<dbReference type="GO" id="GO:0030255">
    <property type="term" value="P:protein secretion by the type IV secretion system"/>
    <property type="evidence" value="ECO:0007669"/>
    <property type="project" value="InterPro"/>
</dbReference>
<feature type="non-terminal residue" evidence="5">
    <location>
        <position position="1"/>
    </location>
</feature>
<reference evidence="6" key="1">
    <citation type="submission" date="2017-09" db="EMBL/GenBank/DDBJ databases">
        <title>Depth-based differentiation of microbial function through sediment-hosted aquifers and enrichment of novel symbionts in the deep terrestrial subsurface.</title>
        <authorList>
            <person name="Probst A.J."/>
            <person name="Ladd B."/>
            <person name="Jarett J.K."/>
            <person name="Geller-Mcgrath D.E."/>
            <person name="Sieber C.M.K."/>
            <person name="Emerson J.B."/>
            <person name="Anantharaman K."/>
            <person name="Thomas B.C."/>
            <person name="Malmstrom R."/>
            <person name="Stieglmeier M."/>
            <person name="Klingl A."/>
            <person name="Woyke T."/>
            <person name="Ryan C.M."/>
            <person name="Banfield J.F."/>
        </authorList>
    </citation>
    <scope>NUCLEOTIDE SEQUENCE [LARGE SCALE GENOMIC DNA]</scope>
</reference>
<dbReference type="Pfam" id="PF04610">
    <property type="entry name" value="TrbL"/>
    <property type="match status" value="1"/>
</dbReference>
<accession>A0A2H0WL93</accession>
<dbReference type="InterPro" id="IPR007688">
    <property type="entry name" value="Conjugal_tfr_TrbL/VirB6"/>
</dbReference>
<feature type="transmembrane region" description="Helical" evidence="4">
    <location>
        <begin position="37"/>
        <end position="59"/>
    </location>
</feature>
<feature type="transmembrane region" description="Helical" evidence="4">
    <location>
        <begin position="190"/>
        <end position="214"/>
    </location>
</feature>
<evidence type="ECO:0008006" key="7">
    <source>
        <dbReference type="Google" id="ProtNLM"/>
    </source>
</evidence>
<sequence>PYILITVAGLGMLLTPFLAEAAKPKLHFWNPFSNESIAALSNLVLSVCIHILGIAAGLFDKVLSITMEGGSLLQSPIVKEGWTFARDLSNIFFIFIVIFIGIATILQIQGYGFKQLLLKVIVIALLVNFSLFFGNTIINISNSLAKEFYKPMADKNISEAFTAGTQIQTLYKTKGTSYETQLADAKSTSIILIGVMGSGLTLISAFVLFAGAIIFILRDVALSVLLILGPLAFVGMILPKTSQYASQWWEQLIKQALLAPAFLFMLLLTVSTISKQYTDIIKQPGGFAAAIIDKGGTEIFVQYLTLIILMLSCLTVAQLLGGKAASAGMSAAGWAKGKTIGYAGRISRTGGRFAGRGVARLAEGKKISGKMERFAASRPRLGGWTREKMQQIAGLGGRKEQIERQVQRGMTLPAEQRAEYLMNLAKGPLADKQAQKEMFKKMSYRERVELTAKSPAFTKKPSESEESPYDKLLKTLGPEEREKTEKSFKEVRFANIVKQLGDKDNPLEDSEREELYKSLTEKQVKTIIDKGGEAAKDFFDGMKNTLGSDLNKLSDKLAEKGNKGLAGWMQSTLAAPVLKFYGLERKSAKSTKNN</sequence>
<evidence type="ECO:0000256" key="4">
    <source>
        <dbReference type="SAM" id="Phobius"/>
    </source>
</evidence>
<evidence type="ECO:0000256" key="3">
    <source>
        <dbReference type="ARBA" id="ARBA00023136"/>
    </source>
</evidence>
<evidence type="ECO:0000313" key="6">
    <source>
        <dbReference type="Proteomes" id="UP000230353"/>
    </source>
</evidence>
<name>A0A2H0WL93_9BACT</name>
<keyword evidence="2 4" id="KW-1133">Transmembrane helix</keyword>
<organism evidence="5 6">
    <name type="scientific">Candidatus Tagabacteria bacterium CG09_land_8_20_14_0_10_41_14</name>
    <dbReference type="NCBI Taxonomy" id="1975021"/>
    <lineage>
        <taxon>Bacteria</taxon>
        <taxon>Candidatus Tagaibacteriota</taxon>
    </lineage>
</organism>
<dbReference type="AlphaFoldDB" id="A0A2H0WL93"/>
<dbReference type="Proteomes" id="UP000230353">
    <property type="component" value="Unassembled WGS sequence"/>
</dbReference>
<feature type="transmembrane region" description="Helical" evidence="4">
    <location>
        <begin position="252"/>
        <end position="273"/>
    </location>
</feature>
<gene>
    <name evidence="5" type="ORF">COT67_01890</name>
</gene>
<feature type="transmembrane region" description="Helical" evidence="4">
    <location>
        <begin position="91"/>
        <end position="110"/>
    </location>
</feature>
<keyword evidence="3 4" id="KW-0472">Membrane</keyword>
<comment type="caution">
    <text evidence="5">The sequence shown here is derived from an EMBL/GenBank/DDBJ whole genome shotgun (WGS) entry which is preliminary data.</text>
</comment>
<proteinExistence type="predicted"/>
<evidence type="ECO:0000256" key="2">
    <source>
        <dbReference type="ARBA" id="ARBA00022989"/>
    </source>
</evidence>
<protein>
    <recommendedName>
        <fullName evidence="7">Type IV secretion system protein</fullName>
    </recommendedName>
</protein>
<feature type="transmembrane region" description="Helical" evidence="4">
    <location>
        <begin position="300"/>
        <end position="320"/>
    </location>
</feature>
<feature type="transmembrane region" description="Helical" evidence="4">
    <location>
        <begin position="220"/>
        <end position="240"/>
    </location>
</feature>
<keyword evidence="1 4" id="KW-0812">Transmembrane</keyword>
<evidence type="ECO:0000256" key="1">
    <source>
        <dbReference type="ARBA" id="ARBA00022692"/>
    </source>
</evidence>
<dbReference type="EMBL" id="PEZL01000028">
    <property type="protein sequence ID" value="PIS13400.1"/>
    <property type="molecule type" value="Genomic_DNA"/>
</dbReference>
<evidence type="ECO:0000313" key="5">
    <source>
        <dbReference type="EMBL" id="PIS13400.1"/>
    </source>
</evidence>